<evidence type="ECO:0000256" key="6">
    <source>
        <dbReference type="ARBA" id="ARBA00023136"/>
    </source>
</evidence>
<feature type="domain" description="ABC transmembrane type-1" evidence="8">
    <location>
        <begin position="90"/>
        <end position="279"/>
    </location>
</feature>
<dbReference type="HOGENOM" id="CLU_028518_5_2_6"/>
<dbReference type="InterPro" id="IPR050366">
    <property type="entry name" value="BP-dependent_transpt_permease"/>
</dbReference>
<evidence type="ECO:0000256" key="1">
    <source>
        <dbReference type="ARBA" id="ARBA00004651"/>
    </source>
</evidence>
<keyword evidence="3" id="KW-1003">Cell membrane</keyword>
<dbReference type="InterPro" id="IPR035906">
    <property type="entry name" value="MetI-like_sf"/>
</dbReference>
<sequence length="291" mass="30991">MNTRAWNLMSPQRFRPWQRWQGLRQTPPGTALSGLFLLLILAAAIHPALFTSSDPFAIAPRQAFQAPDFRHWLGTDSSGRDVFARLVYGARQSLVIGVAAMTLAMVIALLLGVTAGLGGRRLDAVVSAGLNVCFAFPPLVLALLMVAAFGTGLLPLIIATGVGASPGYARMVRGQVLGVRQAGYIQAATVLGHAPAGVLLRQVIPNTLRPLVVTLTMGIGQMIVWASALSFLGLGEPPPSPEWGTMLSMGRDFVATAWWLTCMPGLVIVLVALTTTVLGRHLQRKLEGRLA</sequence>
<dbReference type="GO" id="GO:0055085">
    <property type="term" value="P:transmembrane transport"/>
    <property type="evidence" value="ECO:0007669"/>
    <property type="project" value="InterPro"/>
</dbReference>
<dbReference type="Proteomes" id="UP000005234">
    <property type="component" value="Chromosome"/>
</dbReference>
<name>H8L1J3_FRAAD</name>
<dbReference type="EMBL" id="CP003350">
    <property type="protein sequence ID" value="AFC84721.1"/>
    <property type="molecule type" value="Genomic_DNA"/>
</dbReference>
<accession>H8L1J3</accession>
<keyword evidence="5 7" id="KW-1133">Transmembrane helix</keyword>
<feature type="transmembrane region" description="Helical" evidence="7">
    <location>
        <begin position="182"/>
        <end position="200"/>
    </location>
</feature>
<dbReference type="PROSITE" id="PS50928">
    <property type="entry name" value="ABC_TM1"/>
    <property type="match status" value="1"/>
</dbReference>
<dbReference type="PANTHER" id="PTHR43386:SF25">
    <property type="entry name" value="PEPTIDE ABC TRANSPORTER PERMEASE PROTEIN"/>
    <property type="match status" value="1"/>
</dbReference>
<evidence type="ECO:0000259" key="8">
    <source>
        <dbReference type="PROSITE" id="PS50928"/>
    </source>
</evidence>
<evidence type="ECO:0000256" key="7">
    <source>
        <dbReference type="RuleBase" id="RU363032"/>
    </source>
</evidence>
<dbReference type="AlphaFoldDB" id="H8L1J3"/>
<dbReference type="InterPro" id="IPR000515">
    <property type="entry name" value="MetI-like"/>
</dbReference>
<evidence type="ECO:0000313" key="10">
    <source>
        <dbReference type="Proteomes" id="UP000005234"/>
    </source>
</evidence>
<keyword evidence="4 7" id="KW-0812">Transmembrane</keyword>
<feature type="transmembrane region" description="Helical" evidence="7">
    <location>
        <begin position="255"/>
        <end position="279"/>
    </location>
</feature>
<comment type="subcellular location">
    <subcellularLocation>
        <location evidence="1 7">Cell membrane</location>
        <topology evidence="1 7">Multi-pass membrane protein</topology>
    </subcellularLocation>
</comment>
<feature type="transmembrane region" description="Helical" evidence="7">
    <location>
        <begin position="212"/>
        <end position="235"/>
    </location>
</feature>
<gene>
    <name evidence="9" type="ordered locus">Fraau_0224</name>
</gene>
<proteinExistence type="inferred from homology"/>
<keyword evidence="6 7" id="KW-0472">Membrane</keyword>
<evidence type="ECO:0000256" key="3">
    <source>
        <dbReference type="ARBA" id="ARBA00022475"/>
    </source>
</evidence>
<dbReference type="Gene3D" id="1.10.3720.10">
    <property type="entry name" value="MetI-like"/>
    <property type="match status" value="1"/>
</dbReference>
<keyword evidence="10" id="KW-1185">Reference proteome</keyword>
<evidence type="ECO:0000256" key="5">
    <source>
        <dbReference type="ARBA" id="ARBA00022989"/>
    </source>
</evidence>
<comment type="similarity">
    <text evidence="7">Belongs to the binding-protein-dependent transport system permease family.</text>
</comment>
<evidence type="ECO:0000256" key="4">
    <source>
        <dbReference type="ARBA" id="ARBA00022692"/>
    </source>
</evidence>
<reference evidence="9" key="1">
    <citation type="submission" date="2012-02" db="EMBL/GenBank/DDBJ databases">
        <title>The complete genome of Frateuria aurantia DSM 6220.</title>
        <authorList>
            <consortium name="US DOE Joint Genome Institute (JGI-PGF)"/>
            <person name="Lucas S."/>
            <person name="Copeland A."/>
            <person name="Lapidus A."/>
            <person name="Glavina del Rio T."/>
            <person name="Dalin E."/>
            <person name="Tice H."/>
            <person name="Bruce D."/>
            <person name="Goodwin L."/>
            <person name="Pitluck S."/>
            <person name="Peters L."/>
            <person name="Ovchinnikova G."/>
            <person name="Teshima H."/>
            <person name="Kyrpides N."/>
            <person name="Mavromatis K."/>
            <person name="Ivanova N."/>
            <person name="Brettin T."/>
            <person name="Detter J.C."/>
            <person name="Han C."/>
            <person name="Larimer F."/>
            <person name="Land M."/>
            <person name="Hauser L."/>
            <person name="Markowitz V."/>
            <person name="Cheng J.-F."/>
            <person name="Hugenholtz P."/>
            <person name="Woyke T."/>
            <person name="Wu D."/>
            <person name="Brambilla E."/>
            <person name="Klenk H.-P."/>
            <person name="Eisen J.A."/>
        </authorList>
    </citation>
    <scope>NUCLEOTIDE SEQUENCE</scope>
    <source>
        <strain evidence="9">DSM 6220</strain>
    </source>
</reference>
<dbReference type="PANTHER" id="PTHR43386">
    <property type="entry name" value="OLIGOPEPTIDE TRANSPORT SYSTEM PERMEASE PROTEIN APPC"/>
    <property type="match status" value="1"/>
</dbReference>
<evidence type="ECO:0000313" key="9">
    <source>
        <dbReference type="EMBL" id="AFC84721.1"/>
    </source>
</evidence>
<keyword evidence="2 7" id="KW-0813">Transport</keyword>
<feature type="transmembrane region" description="Helical" evidence="7">
    <location>
        <begin position="139"/>
        <end position="162"/>
    </location>
</feature>
<dbReference type="RefSeq" id="WP_014401727.1">
    <property type="nucleotide sequence ID" value="NC_017033.1"/>
</dbReference>
<feature type="transmembrane region" description="Helical" evidence="7">
    <location>
        <begin position="94"/>
        <end position="118"/>
    </location>
</feature>
<dbReference type="GO" id="GO:0005886">
    <property type="term" value="C:plasma membrane"/>
    <property type="evidence" value="ECO:0007669"/>
    <property type="project" value="UniProtKB-SubCell"/>
</dbReference>
<dbReference type="eggNOG" id="COG1173">
    <property type="taxonomic scope" value="Bacteria"/>
</dbReference>
<dbReference type="CDD" id="cd06261">
    <property type="entry name" value="TM_PBP2"/>
    <property type="match status" value="1"/>
</dbReference>
<dbReference type="Pfam" id="PF00528">
    <property type="entry name" value="BPD_transp_1"/>
    <property type="match status" value="1"/>
</dbReference>
<organism evidence="9 10">
    <name type="scientific">Frateuria aurantia (strain ATCC 33424 / DSM 6220 / KCTC 2777 / LMG 1558 / NBRC 3245 / NCIMB 13370)</name>
    <name type="common">Acetobacter aurantius</name>
    <dbReference type="NCBI Taxonomy" id="767434"/>
    <lineage>
        <taxon>Bacteria</taxon>
        <taxon>Pseudomonadati</taxon>
        <taxon>Pseudomonadota</taxon>
        <taxon>Gammaproteobacteria</taxon>
        <taxon>Lysobacterales</taxon>
        <taxon>Rhodanobacteraceae</taxon>
        <taxon>Frateuria</taxon>
    </lineage>
</organism>
<evidence type="ECO:0000256" key="2">
    <source>
        <dbReference type="ARBA" id="ARBA00022448"/>
    </source>
</evidence>
<dbReference type="KEGG" id="fau:Fraau_0224"/>
<dbReference type="SUPFAM" id="SSF161098">
    <property type="entry name" value="MetI-like"/>
    <property type="match status" value="1"/>
</dbReference>
<dbReference type="STRING" id="767434.Fraau_0224"/>
<protein>
    <submittedName>
        <fullName evidence="9">ABC-type dipeptide/oligopeptide/nickel transport system, permease component</fullName>
    </submittedName>
</protein>